<keyword evidence="2" id="KW-0472">Membrane</keyword>
<dbReference type="EMBL" id="ALXG01000042">
    <property type="protein sequence ID" value="ETO40088.1"/>
    <property type="molecule type" value="Genomic_DNA"/>
</dbReference>
<dbReference type="GO" id="GO:0009253">
    <property type="term" value="P:peptidoglycan catabolic process"/>
    <property type="evidence" value="ECO:0007669"/>
    <property type="project" value="InterPro"/>
</dbReference>
<sequence length="257" mass="29936">MVTETRIMRNRQWQRQRQKYWTVLGLLLAVGIMLVGLVGWRMVHQREVRQALLQKYPVRGLELDQTSAYVDFNQAARHGVKYVYLRATQGGTLTDDDFSNNYERSLGSGMQIGVYHQYSFTAKIRDQEQNLIKTIGKKRGSLPLMINIAYYDNYTAANVNRQELRRRVEQLTQDLFHRYQRPVIIQTEAENYRALRGIAHTEFCGELGKSSHPAHFVTLPDDQQYYPDGAASGYRMTAFLGNKLQWKHYAQKLPQVE</sequence>
<dbReference type="AlphaFoldDB" id="W9ED80"/>
<keyword evidence="4" id="KW-1185">Reference proteome</keyword>
<dbReference type="InterPro" id="IPR002053">
    <property type="entry name" value="Glyco_hydro_25"/>
</dbReference>
<feature type="transmembrane region" description="Helical" evidence="2">
    <location>
        <begin position="20"/>
        <end position="40"/>
    </location>
</feature>
<evidence type="ECO:0000256" key="1">
    <source>
        <dbReference type="ARBA" id="ARBA00010646"/>
    </source>
</evidence>
<dbReference type="SUPFAM" id="SSF51445">
    <property type="entry name" value="(Trans)glycosidases"/>
    <property type="match status" value="1"/>
</dbReference>
<name>W9ED80_9LACO</name>
<evidence type="ECO:0000313" key="3">
    <source>
        <dbReference type="EMBL" id="ETO40088.1"/>
    </source>
</evidence>
<reference evidence="3 4" key="1">
    <citation type="submission" date="2012-08" db="EMBL/GenBank/DDBJ databases">
        <title>Genome sequencing of Lactobacillus florum 8D.</title>
        <authorList>
            <person name="Kim E.B."/>
            <person name="Marco M.L."/>
        </authorList>
    </citation>
    <scope>NUCLEOTIDE SEQUENCE [LARGE SCALE GENOMIC DNA]</scope>
    <source>
        <strain evidence="3 4">8D</strain>
    </source>
</reference>
<dbReference type="GO" id="GO:0016052">
    <property type="term" value="P:carbohydrate catabolic process"/>
    <property type="evidence" value="ECO:0007669"/>
    <property type="project" value="TreeGrafter"/>
</dbReference>
<gene>
    <name evidence="3" type="ORF">B808_1036</name>
</gene>
<protein>
    <submittedName>
        <fullName evidence="3">Lyzozyme M1 (1, 4-beta-N-acetylmuramidase)</fullName>
    </submittedName>
</protein>
<proteinExistence type="inferred from homology"/>
<dbReference type="PANTHER" id="PTHR34135">
    <property type="entry name" value="LYSOZYME"/>
    <property type="match status" value="1"/>
</dbReference>
<keyword evidence="2" id="KW-0812">Transmembrane</keyword>
<dbReference type="GO" id="GO:0003796">
    <property type="term" value="F:lysozyme activity"/>
    <property type="evidence" value="ECO:0007669"/>
    <property type="project" value="InterPro"/>
</dbReference>
<organism evidence="3 4">
    <name type="scientific">Fructilactobacillus florum 8D</name>
    <dbReference type="NCBI Taxonomy" id="1221538"/>
    <lineage>
        <taxon>Bacteria</taxon>
        <taxon>Bacillati</taxon>
        <taxon>Bacillota</taxon>
        <taxon>Bacilli</taxon>
        <taxon>Lactobacillales</taxon>
        <taxon>Lactobacillaceae</taxon>
        <taxon>Fructilactobacillus</taxon>
    </lineage>
</organism>
<dbReference type="Pfam" id="PF01183">
    <property type="entry name" value="Glyco_hydro_25"/>
    <property type="match status" value="1"/>
</dbReference>
<dbReference type="RefSeq" id="WP_035422343.1">
    <property type="nucleotide sequence ID" value="NZ_ALXG01000042.1"/>
</dbReference>
<evidence type="ECO:0000313" key="4">
    <source>
        <dbReference type="Proteomes" id="UP000019474"/>
    </source>
</evidence>
<dbReference type="GO" id="GO:0016998">
    <property type="term" value="P:cell wall macromolecule catabolic process"/>
    <property type="evidence" value="ECO:0007669"/>
    <property type="project" value="InterPro"/>
</dbReference>
<evidence type="ECO:0000256" key="2">
    <source>
        <dbReference type="SAM" id="Phobius"/>
    </source>
</evidence>
<keyword evidence="2" id="KW-1133">Transmembrane helix</keyword>
<comment type="caution">
    <text evidence="3">The sequence shown here is derived from an EMBL/GenBank/DDBJ whole genome shotgun (WGS) entry which is preliminary data.</text>
</comment>
<comment type="similarity">
    <text evidence="1">Belongs to the glycosyl hydrolase 25 family.</text>
</comment>
<dbReference type="Proteomes" id="UP000019474">
    <property type="component" value="Unassembled WGS sequence"/>
</dbReference>
<dbReference type="PATRIC" id="fig|1221538.3.peg.1043"/>
<dbReference type="PANTHER" id="PTHR34135:SF2">
    <property type="entry name" value="LYSOZYME"/>
    <property type="match status" value="1"/>
</dbReference>
<accession>W9ED80</accession>
<dbReference type="Gene3D" id="3.20.20.80">
    <property type="entry name" value="Glycosidases"/>
    <property type="match status" value="1"/>
</dbReference>
<dbReference type="InterPro" id="IPR017853">
    <property type="entry name" value="GH"/>
</dbReference>
<dbReference type="PROSITE" id="PS51904">
    <property type="entry name" value="GLYCOSYL_HYDROL_F25_2"/>
    <property type="match status" value="1"/>
</dbReference>